<gene>
    <name evidence="1" type="ORF">RhiirC2_713044</name>
</gene>
<reference evidence="1 2" key="2">
    <citation type="submission" date="2017-10" db="EMBL/GenBank/DDBJ databases">
        <title>Extensive intraspecific genome diversity in a model arbuscular mycorrhizal fungus.</title>
        <authorList>
            <person name="Chen E.C.H."/>
            <person name="Morin E."/>
            <person name="Baudet D."/>
            <person name="Noel J."/>
            <person name="Ndikumana S."/>
            <person name="Charron P."/>
            <person name="St-Onge C."/>
            <person name="Giorgi J."/>
            <person name="Grigoriev I.V."/>
            <person name="Roux C."/>
            <person name="Martin F.M."/>
            <person name="Corradi N."/>
        </authorList>
    </citation>
    <scope>NUCLEOTIDE SEQUENCE [LARGE SCALE GENOMIC DNA]</scope>
    <source>
        <strain evidence="1 2">C2</strain>
    </source>
</reference>
<accession>A0A2N1N4R0</accession>
<protein>
    <submittedName>
        <fullName evidence="1">Uncharacterized protein</fullName>
    </submittedName>
</protein>
<dbReference type="VEuPathDB" id="FungiDB:FUN_020752"/>
<dbReference type="VEuPathDB" id="FungiDB:RhiirA1_528044"/>
<organism evidence="1 2">
    <name type="scientific">Rhizophagus irregularis</name>
    <dbReference type="NCBI Taxonomy" id="588596"/>
    <lineage>
        <taxon>Eukaryota</taxon>
        <taxon>Fungi</taxon>
        <taxon>Fungi incertae sedis</taxon>
        <taxon>Mucoromycota</taxon>
        <taxon>Glomeromycotina</taxon>
        <taxon>Glomeromycetes</taxon>
        <taxon>Glomerales</taxon>
        <taxon>Glomeraceae</taxon>
        <taxon>Rhizophagus</taxon>
    </lineage>
</organism>
<sequence length="363" mass="42722">MYILIFIAFHSKSYVPAVDNMKEFDNDPIENQDDSESKSIDSVNEPYNHISKSNVVEDENEIYNNTDFHSEEQNNMEIPEDKKVLESENVIEAFHSKPHVPVDNSIDNINEPYNHIIKLNVIEDENEIYNNTDFHSEEQNNMEISEDKKVPEPRNVTEVIHSKPYNFSTPVDNKFDNSLNHLKNQDDLEFTNINNELILKSNIIEDEDKNFLEERNDIEQHNNLEISEDILLNSLIVENLTKSNTIEDKQDNLETPKVIDNFNKSENLMKPIIIKEKEIDKSNNQFEIIEYNENTKPNLENQDCLNIYKDEVKQKSRNLKNLKKRFSIINYIKKLPKLLKKKDNRIEKKGKGAKERDWISNLN</sequence>
<dbReference type="AlphaFoldDB" id="A0A2N1N4R0"/>
<reference evidence="1 2" key="1">
    <citation type="submission" date="2016-04" db="EMBL/GenBank/DDBJ databases">
        <title>Genome analyses suggest a sexual origin of heterokaryosis in a supposedly ancient asexual fungus.</title>
        <authorList>
            <person name="Ropars J."/>
            <person name="Sedzielewska K."/>
            <person name="Noel J."/>
            <person name="Charron P."/>
            <person name="Farinelli L."/>
            <person name="Marton T."/>
            <person name="Kruger M."/>
            <person name="Pelin A."/>
            <person name="Brachmann A."/>
            <person name="Corradi N."/>
        </authorList>
    </citation>
    <scope>NUCLEOTIDE SEQUENCE [LARGE SCALE GENOMIC DNA]</scope>
    <source>
        <strain evidence="1 2">C2</strain>
    </source>
</reference>
<dbReference type="VEuPathDB" id="FungiDB:RhiirFUN_000395"/>
<comment type="caution">
    <text evidence="1">The sequence shown here is derived from an EMBL/GenBank/DDBJ whole genome shotgun (WGS) entry which is preliminary data.</text>
</comment>
<dbReference type="Proteomes" id="UP000233469">
    <property type="component" value="Unassembled WGS sequence"/>
</dbReference>
<evidence type="ECO:0000313" key="2">
    <source>
        <dbReference type="Proteomes" id="UP000233469"/>
    </source>
</evidence>
<dbReference type="EMBL" id="LLXL01000791">
    <property type="protein sequence ID" value="PKK68885.1"/>
    <property type="molecule type" value="Genomic_DNA"/>
</dbReference>
<proteinExistence type="predicted"/>
<name>A0A2N1N4R0_9GLOM</name>
<evidence type="ECO:0000313" key="1">
    <source>
        <dbReference type="EMBL" id="PKK68885.1"/>
    </source>
</evidence>